<organism evidence="2 3">
    <name type="scientific">Megalurothrips usitatus</name>
    <name type="common">bean blossom thrips</name>
    <dbReference type="NCBI Taxonomy" id="439358"/>
    <lineage>
        <taxon>Eukaryota</taxon>
        <taxon>Metazoa</taxon>
        <taxon>Ecdysozoa</taxon>
        <taxon>Arthropoda</taxon>
        <taxon>Hexapoda</taxon>
        <taxon>Insecta</taxon>
        <taxon>Pterygota</taxon>
        <taxon>Neoptera</taxon>
        <taxon>Paraneoptera</taxon>
        <taxon>Thysanoptera</taxon>
        <taxon>Terebrantia</taxon>
        <taxon>Thripoidea</taxon>
        <taxon>Thripidae</taxon>
        <taxon>Megalurothrips</taxon>
    </lineage>
</organism>
<reference evidence="2" key="1">
    <citation type="submission" date="2022-12" db="EMBL/GenBank/DDBJ databases">
        <title>Chromosome-level genome assembly of the bean flower thrips Megalurothrips usitatus.</title>
        <authorList>
            <person name="Ma L."/>
            <person name="Liu Q."/>
            <person name="Li H."/>
            <person name="Cai W."/>
        </authorList>
    </citation>
    <scope>NUCLEOTIDE SEQUENCE</scope>
    <source>
        <strain evidence="2">Cailab_2022a</strain>
    </source>
</reference>
<evidence type="ECO:0000256" key="1">
    <source>
        <dbReference type="SAM" id="MobiDB-lite"/>
    </source>
</evidence>
<protein>
    <submittedName>
        <fullName evidence="2">Uncharacterized protein</fullName>
    </submittedName>
</protein>
<evidence type="ECO:0000313" key="2">
    <source>
        <dbReference type="EMBL" id="KAJ1519483.1"/>
    </source>
</evidence>
<evidence type="ECO:0000313" key="3">
    <source>
        <dbReference type="Proteomes" id="UP001075354"/>
    </source>
</evidence>
<keyword evidence="3" id="KW-1185">Reference proteome</keyword>
<sequence>MTSMAARVPRTFRTERRSDGRSPRWAVEDAEDQEQDLSRLRSLLDKIQDCHRQAIDQGEARRGSVVGVLPLLTGDGPAVTGAAADADVVPGAAGEALEFGWTPGQDTEYTARHGVSAVGGNAADVQGDDGVVYLHDNRGKAVRALERAELADSEARRQLRWQRFVVELVCCSSTAADTDQDGQQVKWMGAWAGGGRAPQPAASGSSYQLALVATEEERALSASTRADPRLDGVLRGRGSASGCVRTVSDVQRMAFTEAGDRLWANCYAGESWGGGKSGGSGGRGGPDLISGRILPPRGNALIRIRPGSSRRGD</sequence>
<dbReference type="EMBL" id="JAPTSV010000016">
    <property type="protein sequence ID" value="KAJ1519483.1"/>
    <property type="molecule type" value="Genomic_DNA"/>
</dbReference>
<accession>A0AAV7X3X3</accession>
<name>A0AAV7X3X3_9NEOP</name>
<feature type="region of interest" description="Disordered" evidence="1">
    <location>
        <begin position="1"/>
        <end position="33"/>
    </location>
</feature>
<feature type="compositionally biased region" description="Basic and acidic residues" evidence="1">
    <location>
        <begin position="12"/>
        <end position="22"/>
    </location>
</feature>
<dbReference type="AlphaFoldDB" id="A0AAV7X3X3"/>
<proteinExistence type="predicted"/>
<gene>
    <name evidence="2" type="ORF">ONE63_004769</name>
</gene>
<comment type="caution">
    <text evidence="2">The sequence shown here is derived from an EMBL/GenBank/DDBJ whole genome shotgun (WGS) entry which is preliminary data.</text>
</comment>
<dbReference type="Proteomes" id="UP001075354">
    <property type="component" value="Chromosome 16"/>
</dbReference>